<proteinExistence type="predicted"/>
<keyword evidence="3" id="KW-1185">Reference proteome</keyword>
<reference evidence="2 3" key="1">
    <citation type="submission" date="2020-08" db="EMBL/GenBank/DDBJ databases">
        <title>Genomic Encyclopedia of Type Strains, Phase III (KMG-III): the genomes of soil and plant-associated and newly described type strains.</title>
        <authorList>
            <person name="Whitman W."/>
        </authorList>
    </citation>
    <scope>NUCLEOTIDE SEQUENCE [LARGE SCALE GENOMIC DNA]</scope>
    <source>
        <strain evidence="2 3">CECT 3303</strain>
    </source>
</reference>
<keyword evidence="1" id="KW-1133">Transmembrane helix</keyword>
<evidence type="ECO:0000313" key="2">
    <source>
        <dbReference type="EMBL" id="MBB5963610.1"/>
    </source>
</evidence>
<dbReference type="RefSeq" id="WP_184941872.1">
    <property type="nucleotide sequence ID" value="NZ_BAAAWZ010000001.1"/>
</dbReference>
<organism evidence="2 3">
    <name type="scientific">Planomonospora venezuelensis</name>
    <dbReference type="NCBI Taxonomy" id="1999"/>
    <lineage>
        <taxon>Bacteria</taxon>
        <taxon>Bacillati</taxon>
        <taxon>Actinomycetota</taxon>
        <taxon>Actinomycetes</taxon>
        <taxon>Streptosporangiales</taxon>
        <taxon>Streptosporangiaceae</taxon>
        <taxon>Planomonospora</taxon>
    </lineage>
</organism>
<sequence>MALVVSRGIFREETLRRYGSAQRRSRTPLMIRTGTLWALWAVVALLAVAAAAFALVLLARIGGPA</sequence>
<dbReference type="AlphaFoldDB" id="A0A841D1J3"/>
<dbReference type="Proteomes" id="UP000562352">
    <property type="component" value="Unassembled WGS sequence"/>
</dbReference>
<protein>
    <submittedName>
        <fullName evidence="2">Uncharacterized protein</fullName>
    </submittedName>
</protein>
<gene>
    <name evidence="2" type="ORF">FHS22_002890</name>
</gene>
<dbReference type="EMBL" id="JACHJJ010000008">
    <property type="protein sequence ID" value="MBB5963610.1"/>
    <property type="molecule type" value="Genomic_DNA"/>
</dbReference>
<evidence type="ECO:0000313" key="3">
    <source>
        <dbReference type="Proteomes" id="UP000562352"/>
    </source>
</evidence>
<feature type="transmembrane region" description="Helical" evidence="1">
    <location>
        <begin position="37"/>
        <end position="59"/>
    </location>
</feature>
<evidence type="ECO:0000256" key="1">
    <source>
        <dbReference type="SAM" id="Phobius"/>
    </source>
</evidence>
<accession>A0A841D1J3</accession>
<keyword evidence="1" id="KW-0472">Membrane</keyword>
<keyword evidence="1" id="KW-0812">Transmembrane</keyword>
<comment type="caution">
    <text evidence="2">The sequence shown here is derived from an EMBL/GenBank/DDBJ whole genome shotgun (WGS) entry which is preliminary data.</text>
</comment>
<name>A0A841D1J3_PLAVE</name>